<dbReference type="STRING" id="631.CH53_1715"/>
<dbReference type="EMBL" id="CP046294">
    <property type="protein sequence ID" value="QGR72935.1"/>
    <property type="molecule type" value="Genomic_DNA"/>
</dbReference>
<accession>A0A0T9MK82</accession>
<dbReference type="GO" id="GO:0008671">
    <property type="term" value="F:2-dehydro-3-deoxygalactonokinase activity"/>
    <property type="evidence" value="ECO:0007669"/>
    <property type="project" value="UniProtKB-EC"/>
</dbReference>
<dbReference type="Proteomes" id="UP000424966">
    <property type="component" value="Chromosome"/>
</dbReference>
<evidence type="ECO:0000313" key="1">
    <source>
        <dbReference type="EMBL" id="CNG19776.1"/>
    </source>
</evidence>
<dbReference type="AlphaFoldDB" id="A0A0T9MK82"/>
<dbReference type="EMBL" id="CPZJ01000014">
    <property type="protein sequence ID" value="CNG19776.1"/>
    <property type="molecule type" value="Genomic_DNA"/>
</dbReference>
<proteinExistence type="predicted"/>
<dbReference type="GeneID" id="58049670"/>
<reference evidence="2 4" key="2">
    <citation type="submission" date="2019-11" db="EMBL/GenBank/DDBJ databases">
        <title>FDA dAtabase for Regulatory Grade micrObial Sequences (FDA-ARGOS): Supporting development and validation of Infectious Disease Dx tests.</title>
        <authorList>
            <person name="Patel R."/>
            <person name="Rucinski S."/>
            <person name="Tallon L."/>
            <person name="Sadzewicz L."/>
            <person name="Vavikolanu K."/>
            <person name="Mehta A."/>
            <person name="Aluvathingal J."/>
            <person name="Nadendla S."/>
            <person name="Nandy P."/>
            <person name="Geyer C."/>
            <person name="Yan Y."/>
            <person name="Sichtig H."/>
        </authorList>
    </citation>
    <scope>NUCLEOTIDE SEQUENCE [LARGE SCALE GENOMIC DNA]</scope>
    <source>
        <strain evidence="2 4">FDAARGOS_729</strain>
    </source>
</reference>
<dbReference type="CDD" id="cd24012">
    <property type="entry name" value="ASKHA_NBD_KDGal-kinase"/>
    <property type="match status" value="1"/>
</dbReference>
<dbReference type="eggNOG" id="COG3734">
    <property type="taxonomic scope" value="Bacteria"/>
</dbReference>
<gene>
    <name evidence="1" type="ORF">ERS008530_03186</name>
    <name evidence="2" type="ORF">FOC37_02720</name>
</gene>
<dbReference type="EC" id="2.7.1.58" evidence="2"/>
<evidence type="ECO:0000313" key="2">
    <source>
        <dbReference type="EMBL" id="QGR72935.1"/>
    </source>
</evidence>
<dbReference type="Proteomes" id="UP000038750">
    <property type="component" value="Unassembled WGS sequence"/>
</dbReference>
<dbReference type="RefSeq" id="WP_005186777.1">
    <property type="nucleotide sequence ID" value="NZ_CABHXW010000062.1"/>
</dbReference>
<evidence type="ECO:0000313" key="4">
    <source>
        <dbReference type="Proteomes" id="UP000424966"/>
    </source>
</evidence>
<evidence type="ECO:0000313" key="3">
    <source>
        <dbReference type="Proteomes" id="UP000038750"/>
    </source>
</evidence>
<name>A0A0T9MK82_YERIN</name>
<protein>
    <submittedName>
        <fullName evidence="1">2-keto-3-deoxy-galactonokinase</fullName>
    </submittedName>
    <submittedName>
        <fullName evidence="2">2-oxo-3-deoxygalactonate kinase</fullName>
        <ecNumber evidence="2">2.7.1.58</ecNumber>
    </submittedName>
</protein>
<keyword evidence="4" id="KW-1185">Reference proteome</keyword>
<dbReference type="OrthoDB" id="256574at2"/>
<dbReference type="Gene3D" id="3.30.420.300">
    <property type="entry name" value="2-keto-3-deoxy-galactonokinase, substrate binding domain"/>
    <property type="match status" value="1"/>
</dbReference>
<reference evidence="1 3" key="1">
    <citation type="submission" date="2015-03" db="EMBL/GenBank/DDBJ databases">
        <authorList>
            <person name="Murphy D."/>
        </authorList>
    </citation>
    <scope>NUCLEOTIDE SEQUENCE [LARGE SCALE GENOMIC DNA]</scope>
    <source>
        <strain evidence="1 3">BR165/97</strain>
    </source>
</reference>
<dbReference type="InterPro" id="IPR042257">
    <property type="entry name" value="DGOK_C"/>
</dbReference>
<dbReference type="Gene3D" id="3.30.420.310">
    <property type="entry name" value="2-keto-3-deoxy-galactonokinase, C-terminal domain"/>
    <property type="match status" value="1"/>
</dbReference>
<dbReference type="Pfam" id="PF05035">
    <property type="entry name" value="DGOK"/>
    <property type="match status" value="1"/>
</dbReference>
<dbReference type="InterPro" id="IPR007729">
    <property type="entry name" value="DGOK"/>
</dbReference>
<organism evidence="1 3">
    <name type="scientific">Yersinia intermedia</name>
    <dbReference type="NCBI Taxonomy" id="631"/>
    <lineage>
        <taxon>Bacteria</taxon>
        <taxon>Pseudomonadati</taxon>
        <taxon>Pseudomonadota</taxon>
        <taxon>Gammaproteobacteria</taxon>
        <taxon>Enterobacterales</taxon>
        <taxon>Yersiniaceae</taxon>
        <taxon>Yersinia</taxon>
    </lineage>
</organism>
<dbReference type="InterPro" id="IPR042258">
    <property type="entry name" value="DGOK_N"/>
</dbReference>
<sequence length="302" mass="33786">MDKSYIAIDWGSTNLRAWLYLHGECVDMLRSEVGVTRFNGQSAQQVFQQVIAPWREQQQQYDLPVLMAGMIGSNAGWISVPYLACPTRLTQVSRQLTCVAEAEPIRAWIIPGLCVDKPDNRNVMRGEETQLIGAYSERPSSVYLLPGTHSKWVQMQGDQVMDFRTLMTGELHYLLLNNSLVGAGLEAQLPDNTAFIDGLTQSFNDSNIMRCLFETRAAHVLGRLKRTSVGDWLSGLLIGNEIVQMQQQYPLAAGECITVIGNPKLVERYTQGLEMAGMLYQVLDGDQAFQAGIRSIVNEMEY</sequence>
<keyword evidence="1" id="KW-0418">Kinase</keyword>
<keyword evidence="2" id="KW-0808">Transferase</keyword>
<dbReference type="GO" id="GO:0034194">
    <property type="term" value="P:D-galactonate catabolic process"/>
    <property type="evidence" value="ECO:0007669"/>
    <property type="project" value="InterPro"/>
</dbReference>